<dbReference type="Gene3D" id="3.90.70.10">
    <property type="entry name" value="Cysteine proteinases"/>
    <property type="match status" value="1"/>
</dbReference>
<evidence type="ECO:0000256" key="2">
    <source>
        <dbReference type="ARBA" id="ARBA00022670"/>
    </source>
</evidence>
<dbReference type="InterPro" id="IPR025661">
    <property type="entry name" value="Pept_asp_AS"/>
</dbReference>
<dbReference type="InterPro" id="IPR000169">
    <property type="entry name" value="Pept_cys_AS"/>
</dbReference>
<dbReference type="InterPro" id="IPR025660">
    <property type="entry name" value="Pept_his_AS"/>
</dbReference>
<gene>
    <name evidence="9" type="ORF">SBAD_LOCUS2262</name>
</gene>
<dbReference type="AlphaFoldDB" id="A0A183IF68"/>
<keyword evidence="10" id="KW-1185">Reference proteome</keyword>
<dbReference type="InterPro" id="IPR038765">
    <property type="entry name" value="Papain-like_cys_pep_sf"/>
</dbReference>
<dbReference type="PROSITE" id="PS00139">
    <property type="entry name" value="THIOL_PROTEASE_CYS"/>
    <property type="match status" value="1"/>
</dbReference>
<name>A0A183IF68_9BILA</name>
<dbReference type="OrthoDB" id="10058785at2759"/>
<evidence type="ECO:0000256" key="6">
    <source>
        <dbReference type="ARBA" id="ARBA00023145"/>
    </source>
</evidence>
<evidence type="ECO:0000313" key="9">
    <source>
        <dbReference type="EMBL" id="VDO97056.1"/>
    </source>
</evidence>
<keyword evidence="5" id="KW-0788">Thiol protease</keyword>
<sequence length="288" mass="32202">MGVNPQYANPKIKLRVVSHSDLSSVAIPEEFDARKEWYMCPTIGEIRDQGNCGSCWAFGAVEAISDRICIASKGAKIRRISARDLLSCCKLCGMGCNGGWPTAAWMFYVSRGIVTGGDYNSSIGCEPYPLRPCDHHINGTHGSCGSKIEPTPRCEHTCQPNYTNSYEKDKNYGYDSYRVKKSVESIQKEIMLNGPVEAAFKVYEDFLSYKHGVYQHHVGMSLGGHAVRLLGWGVENGTKYWLLANSWNVEWGDHGFFKMKLGNNECGIESDIVAGRPRKDKFVKQEDF</sequence>
<evidence type="ECO:0000256" key="4">
    <source>
        <dbReference type="ARBA" id="ARBA00022801"/>
    </source>
</evidence>
<proteinExistence type="inferred from homology"/>
<feature type="domain" description="Peptidase C1A papain C-terminal" evidence="8">
    <location>
        <begin position="27"/>
        <end position="276"/>
    </location>
</feature>
<keyword evidence="4" id="KW-0378">Hydrolase</keyword>
<dbReference type="PROSITE" id="PS00640">
    <property type="entry name" value="THIOL_PROTEASE_ASN"/>
    <property type="match status" value="1"/>
</dbReference>
<evidence type="ECO:0000256" key="7">
    <source>
        <dbReference type="ARBA" id="ARBA00023157"/>
    </source>
</evidence>
<dbReference type="EMBL" id="UZAM01007151">
    <property type="protein sequence ID" value="VDO97056.1"/>
    <property type="molecule type" value="Genomic_DNA"/>
</dbReference>
<keyword evidence="6" id="KW-0865">Zymogen</keyword>
<dbReference type="InterPro" id="IPR013128">
    <property type="entry name" value="Peptidase_C1A"/>
</dbReference>
<evidence type="ECO:0000256" key="5">
    <source>
        <dbReference type="ARBA" id="ARBA00022807"/>
    </source>
</evidence>
<keyword evidence="3" id="KW-0732">Signal</keyword>
<dbReference type="GO" id="GO:0008234">
    <property type="term" value="F:cysteine-type peptidase activity"/>
    <property type="evidence" value="ECO:0007669"/>
    <property type="project" value="UniProtKB-KW"/>
</dbReference>
<accession>A0A183IF68</accession>
<reference evidence="9 10" key="2">
    <citation type="submission" date="2018-11" db="EMBL/GenBank/DDBJ databases">
        <authorList>
            <consortium name="Pathogen Informatics"/>
        </authorList>
    </citation>
    <scope>NUCLEOTIDE SEQUENCE [LARGE SCALE GENOMIC DNA]</scope>
</reference>
<comment type="similarity">
    <text evidence="1">Belongs to the peptidase C1 family.</text>
</comment>
<reference evidence="11" key="1">
    <citation type="submission" date="2016-06" db="UniProtKB">
        <authorList>
            <consortium name="WormBaseParasite"/>
        </authorList>
    </citation>
    <scope>IDENTIFICATION</scope>
</reference>
<dbReference type="SUPFAM" id="SSF54001">
    <property type="entry name" value="Cysteine proteinases"/>
    <property type="match status" value="1"/>
</dbReference>
<evidence type="ECO:0000313" key="10">
    <source>
        <dbReference type="Proteomes" id="UP000270296"/>
    </source>
</evidence>
<dbReference type="PRINTS" id="PR00705">
    <property type="entry name" value="PAPAIN"/>
</dbReference>
<keyword evidence="7" id="KW-1015">Disulfide bond</keyword>
<dbReference type="Proteomes" id="UP000270296">
    <property type="component" value="Unassembled WGS sequence"/>
</dbReference>
<dbReference type="FunFam" id="3.90.70.10:FF:000031">
    <property type="entry name" value="Cathepsin B"/>
    <property type="match status" value="1"/>
</dbReference>
<dbReference type="InterPro" id="IPR000668">
    <property type="entry name" value="Peptidase_C1A_C"/>
</dbReference>
<dbReference type="PANTHER" id="PTHR12411">
    <property type="entry name" value="CYSTEINE PROTEASE FAMILY C1-RELATED"/>
    <property type="match status" value="1"/>
</dbReference>
<keyword evidence="2" id="KW-0645">Protease</keyword>
<dbReference type="SMART" id="SM00645">
    <property type="entry name" value="Pept_C1"/>
    <property type="match status" value="1"/>
</dbReference>
<evidence type="ECO:0000256" key="3">
    <source>
        <dbReference type="ARBA" id="ARBA00022729"/>
    </source>
</evidence>
<dbReference type="GO" id="GO:0006508">
    <property type="term" value="P:proteolysis"/>
    <property type="evidence" value="ECO:0007669"/>
    <property type="project" value="UniProtKB-KW"/>
</dbReference>
<evidence type="ECO:0000256" key="1">
    <source>
        <dbReference type="ARBA" id="ARBA00008455"/>
    </source>
</evidence>
<dbReference type="WBParaSite" id="SBAD_0000236801-mRNA-1">
    <property type="protein sequence ID" value="SBAD_0000236801-mRNA-1"/>
    <property type="gene ID" value="SBAD_0000236801"/>
</dbReference>
<dbReference type="Pfam" id="PF00112">
    <property type="entry name" value="Peptidase_C1"/>
    <property type="match status" value="1"/>
</dbReference>
<evidence type="ECO:0000259" key="8">
    <source>
        <dbReference type="SMART" id="SM00645"/>
    </source>
</evidence>
<dbReference type="CDD" id="cd02620">
    <property type="entry name" value="Peptidase_C1A_CathepsinB"/>
    <property type="match status" value="1"/>
</dbReference>
<dbReference type="PROSITE" id="PS00639">
    <property type="entry name" value="THIOL_PROTEASE_HIS"/>
    <property type="match status" value="1"/>
</dbReference>
<protein>
    <submittedName>
        <fullName evidence="11">Pept_C1 domain-containing protein</fullName>
    </submittedName>
</protein>
<organism evidence="11">
    <name type="scientific">Soboliphyme baturini</name>
    <dbReference type="NCBI Taxonomy" id="241478"/>
    <lineage>
        <taxon>Eukaryota</taxon>
        <taxon>Metazoa</taxon>
        <taxon>Ecdysozoa</taxon>
        <taxon>Nematoda</taxon>
        <taxon>Enoplea</taxon>
        <taxon>Dorylaimia</taxon>
        <taxon>Dioctophymatida</taxon>
        <taxon>Dioctophymatoidea</taxon>
        <taxon>Soboliphymatidae</taxon>
        <taxon>Soboliphyme</taxon>
    </lineage>
</organism>
<evidence type="ECO:0000313" key="11">
    <source>
        <dbReference type="WBParaSite" id="SBAD_0000236801-mRNA-1"/>
    </source>
</evidence>